<feature type="compositionally biased region" description="Polar residues" evidence="1">
    <location>
        <begin position="375"/>
        <end position="391"/>
    </location>
</feature>
<feature type="region of interest" description="Disordered" evidence="1">
    <location>
        <begin position="370"/>
        <end position="436"/>
    </location>
</feature>
<dbReference type="OrthoDB" id="8960663at2759"/>
<feature type="compositionally biased region" description="Basic residues" evidence="1">
    <location>
        <begin position="739"/>
        <end position="750"/>
    </location>
</feature>
<accession>A0A8B8E3U8</accession>
<organism evidence="2 3">
    <name type="scientific">Crassostrea virginica</name>
    <name type="common">Eastern oyster</name>
    <dbReference type="NCBI Taxonomy" id="6565"/>
    <lineage>
        <taxon>Eukaryota</taxon>
        <taxon>Metazoa</taxon>
        <taxon>Spiralia</taxon>
        <taxon>Lophotrochozoa</taxon>
        <taxon>Mollusca</taxon>
        <taxon>Bivalvia</taxon>
        <taxon>Autobranchia</taxon>
        <taxon>Pteriomorphia</taxon>
        <taxon>Ostreida</taxon>
        <taxon>Ostreoidea</taxon>
        <taxon>Ostreidae</taxon>
        <taxon>Crassostrea</taxon>
    </lineage>
</organism>
<feature type="region of interest" description="Disordered" evidence="1">
    <location>
        <begin position="245"/>
        <end position="267"/>
    </location>
</feature>
<proteinExistence type="predicted"/>
<feature type="region of interest" description="Disordered" evidence="1">
    <location>
        <begin position="585"/>
        <end position="634"/>
    </location>
</feature>
<name>A0A8B8E3U8_CRAVI</name>
<feature type="region of interest" description="Disordered" evidence="1">
    <location>
        <begin position="315"/>
        <end position="335"/>
    </location>
</feature>
<feature type="compositionally biased region" description="Polar residues" evidence="1">
    <location>
        <begin position="751"/>
        <end position="761"/>
    </location>
</feature>
<evidence type="ECO:0000313" key="3">
    <source>
        <dbReference type="RefSeq" id="XP_022334379.1"/>
    </source>
</evidence>
<sequence>MMTNRYLPEEIFHPRLARLGNGELRMTPSESAQSFIPLTSSSHRPALDGRTVARNARERVEIFGGPEAVQNTSNVLSQHLVQFGRYRGQTFKWLFENDLGWVITLLANAEDSEEMDMSNPMSTNKFLLLQFLKLFPEAHQVMLRWREEWIPNQQPHGERRIGTPTETASPSPPKGASGNTGRVERARNIEALLGDVECSAWQSVIEEDDPFSDEDGYEDLITETYDDYYDYNYDEENYDYDENYVGEDDYTDWAGHNNDNPTAEHGNEEYDDYLNYEEDDNDDVIYIDEDDSVSYNEDDNGYVSNDEDGCVQYIEDDSNDDFDTEEYNDDDCDVSEDDIDGIGPGGVFYDPTIPDGLFITDVLEGSTRKSAATAIEQQSDTCNTQSPPNSCESRKGAAGHSPAVSTVPLGPAVPQESHSPPQDPFPQTEHEESQSRVDKVSDLVEFLVQLSECSSLRQAQEYQLIHLWHCLNPEDKRTSSEVGRRFSYPDANSYMERLMKRLMEVYNIPKCPYDTTLTQLNYMLTFYRRVRKLVMRNTRVTSQCGIQLLPINLDSLIVWENGRYYIELWTHNHCTIQAVNCERTTQSNRTRATRSEATFTDPAQGHHPKTFTAGQSQISDQHSSSSQNFSALRKNSSKSVQVKAILVTPPHVQKMLSDTTQTSLLSSKRVPRSTACYRNKVKQQKERGERKREYTPRQGPNLCRQCNEPKTGPNHRQYFGNWFCRSTATEKEEEWERRMKSRGYGSRKNRTLPTESGKNSH</sequence>
<reference evidence="3" key="1">
    <citation type="submission" date="2025-08" db="UniProtKB">
        <authorList>
            <consortium name="RefSeq"/>
        </authorList>
    </citation>
    <scope>IDENTIFICATION</scope>
    <source>
        <tissue evidence="3">Whole sample</tissue>
    </source>
</reference>
<feature type="compositionally biased region" description="Low complexity" evidence="1">
    <location>
        <begin position="615"/>
        <end position="630"/>
    </location>
</feature>
<dbReference type="AlphaFoldDB" id="A0A8B8E3U8"/>
<feature type="region of interest" description="Disordered" evidence="1">
    <location>
        <begin position="154"/>
        <end position="182"/>
    </location>
</feature>
<dbReference type="GeneID" id="111131234"/>
<protein>
    <submittedName>
        <fullName evidence="3">Uncharacterized protein LOC111131234</fullName>
    </submittedName>
</protein>
<evidence type="ECO:0000313" key="2">
    <source>
        <dbReference type="Proteomes" id="UP000694844"/>
    </source>
</evidence>
<keyword evidence="2" id="KW-1185">Reference proteome</keyword>
<feature type="compositionally biased region" description="Basic and acidic residues" evidence="1">
    <location>
        <begin position="683"/>
        <end position="695"/>
    </location>
</feature>
<dbReference type="RefSeq" id="XP_022334379.1">
    <property type="nucleotide sequence ID" value="XM_022478671.1"/>
</dbReference>
<dbReference type="Proteomes" id="UP000694844">
    <property type="component" value="Chromosome 4"/>
</dbReference>
<feature type="region of interest" description="Disordered" evidence="1">
    <location>
        <begin position="680"/>
        <end position="711"/>
    </location>
</feature>
<feature type="region of interest" description="Disordered" evidence="1">
    <location>
        <begin position="730"/>
        <end position="761"/>
    </location>
</feature>
<gene>
    <name evidence="3" type="primary">LOC111131234</name>
</gene>
<feature type="compositionally biased region" description="Polar residues" evidence="1">
    <location>
        <begin position="585"/>
        <end position="598"/>
    </location>
</feature>
<evidence type="ECO:0000256" key="1">
    <source>
        <dbReference type="SAM" id="MobiDB-lite"/>
    </source>
</evidence>
<dbReference type="KEGG" id="cvn:111131234"/>